<accession>A0A9P1M3G8</accession>
<dbReference type="PANTHER" id="PTHR22957">
    <property type="entry name" value="TBC1 DOMAIN FAMILY MEMBER GTPASE-ACTIVATING PROTEIN"/>
    <property type="match status" value="1"/>
</dbReference>
<proteinExistence type="predicted"/>
<feature type="domain" description="Rab-GAP TBC" evidence="1">
    <location>
        <begin position="146"/>
        <end position="366"/>
    </location>
</feature>
<dbReference type="InterPro" id="IPR035969">
    <property type="entry name" value="Rab-GAP_TBC_sf"/>
</dbReference>
<sequence>AFFAQLLADLEHDEVPTGPDATSEEQLWAAHLPPSAPADFSAEDRALRALLVSFYKSRNPENLSSVNAIVSSYSGDSCELWAQLGVKYQVPPVEAVHLLSKTLYPSEVSQSASSASASAATEAELTALVEREGVDAIRSFLTSRPEPTRELRALCWKLLLGYLPIASPAEWRRVQQGRRDAFARRWKDSLRMEGQDIFLLSADHLKERLEALKDEVEQTVRHFQHKVQQGSLLSIMALYLVSSDGNLPLVQGMTHMAAVLLYVFTAAAAPSEIAGAEADAFWCFAALLAEIKTRISDVQHSTASVHGLVGTSDSLLCKYDSELAQHFEALGFEPGVVCLRWFMLLLAKDAELLELLIYWDAFLADLKRFELAGYLCLAFLLHHRDALLESSSLLDLAELLQQLPSRSSVLRVAVALRRFEERSAKGTMPPFPQRSGVEVVQGVAGAFFSGIFSNF</sequence>
<evidence type="ECO:0000313" key="5">
    <source>
        <dbReference type="Proteomes" id="UP001152797"/>
    </source>
</evidence>
<evidence type="ECO:0000259" key="1">
    <source>
        <dbReference type="PROSITE" id="PS50086"/>
    </source>
</evidence>
<feature type="non-terminal residue" evidence="2">
    <location>
        <position position="455"/>
    </location>
</feature>
<reference evidence="3" key="2">
    <citation type="submission" date="2024-04" db="EMBL/GenBank/DDBJ databases">
        <authorList>
            <person name="Chen Y."/>
            <person name="Shah S."/>
            <person name="Dougan E. K."/>
            <person name="Thang M."/>
            <person name="Chan C."/>
        </authorList>
    </citation>
    <scope>NUCLEOTIDE SEQUENCE [LARGE SCALE GENOMIC DNA]</scope>
</reference>
<dbReference type="EMBL" id="CAMXCT020006735">
    <property type="protein sequence ID" value="CAL1172582.1"/>
    <property type="molecule type" value="Genomic_DNA"/>
</dbReference>
<reference evidence="2" key="1">
    <citation type="submission" date="2022-10" db="EMBL/GenBank/DDBJ databases">
        <authorList>
            <person name="Chen Y."/>
            <person name="Dougan E. K."/>
            <person name="Chan C."/>
            <person name="Rhodes N."/>
            <person name="Thang M."/>
        </authorList>
    </citation>
    <scope>NUCLEOTIDE SEQUENCE</scope>
</reference>
<dbReference type="EMBL" id="CAMXCT010006735">
    <property type="protein sequence ID" value="CAI4019207.1"/>
    <property type="molecule type" value="Genomic_DNA"/>
</dbReference>
<dbReference type="Proteomes" id="UP001152797">
    <property type="component" value="Unassembled WGS sequence"/>
</dbReference>
<comment type="caution">
    <text evidence="2">The sequence shown here is derived from an EMBL/GenBank/DDBJ whole genome shotgun (WGS) entry which is preliminary data.</text>
</comment>
<evidence type="ECO:0000313" key="3">
    <source>
        <dbReference type="EMBL" id="CAL1172582.1"/>
    </source>
</evidence>
<evidence type="ECO:0000313" key="2">
    <source>
        <dbReference type="EMBL" id="CAI4019207.1"/>
    </source>
</evidence>
<dbReference type="SMART" id="SM00164">
    <property type="entry name" value="TBC"/>
    <property type="match status" value="1"/>
</dbReference>
<dbReference type="GO" id="GO:0005096">
    <property type="term" value="F:GTPase activator activity"/>
    <property type="evidence" value="ECO:0007669"/>
    <property type="project" value="TreeGrafter"/>
</dbReference>
<name>A0A9P1M3G8_9DINO</name>
<dbReference type="SUPFAM" id="SSF47923">
    <property type="entry name" value="Ypt/Rab-GAP domain of gyp1p"/>
    <property type="match status" value="2"/>
</dbReference>
<evidence type="ECO:0000313" key="4">
    <source>
        <dbReference type="EMBL" id="CAL4806519.1"/>
    </source>
</evidence>
<organism evidence="2">
    <name type="scientific">Cladocopium goreaui</name>
    <dbReference type="NCBI Taxonomy" id="2562237"/>
    <lineage>
        <taxon>Eukaryota</taxon>
        <taxon>Sar</taxon>
        <taxon>Alveolata</taxon>
        <taxon>Dinophyceae</taxon>
        <taxon>Suessiales</taxon>
        <taxon>Symbiodiniaceae</taxon>
        <taxon>Cladocopium</taxon>
    </lineage>
</organism>
<keyword evidence="5" id="KW-1185">Reference proteome</keyword>
<dbReference type="EMBL" id="CAMXCT030006735">
    <property type="protein sequence ID" value="CAL4806519.1"/>
    <property type="molecule type" value="Genomic_DNA"/>
</dbReference>
<dbReference type="AlphaFoldDB" id="A0A9P1M3G8"/>
<dbReference type="InterPro" id="IPR000195">
    <property type="entry name" value="Rab-GAP-TBC_dom"/>
</dbReference>
<dbReference type="Gene3D" id="1.10.472.80">
    <property type="entry name" value="Ypt/Rab-GAP domain of gyp1p, domain 3"/>
    <property type="match status" value="1"/>
</dbReference>
<dbReference type="OrthoDB" id="27140at2759"/>
<dbReference type="Gene3D" id="1.10.8.270">
    <property type="entry name" value="putative rabgap domain of human tbc1 domain family member 14 like domains"/>
    <property type="match status" value="1"/>
</dbReference>
<gene>
    <name evidence="2" type="ORF">C1SCF055_LOCUS43721</name>
</gene>
<dbReference type="Pfam" id="PF00566">
    <property type="entry name" value="RabGAP-TBC"/>
    <property type="match status" value="1"/>
</dbReference>
<protein>
    <submittedName>
        <fullName evidence="4">TBC1 domain family member 22B</fullName>
    </submittedName>
</protein>
<dbReference type="PROSITE" id="PS50086">
    <property type="entry name" value="TBC_RABGAP"/>
    <property type="match status" value="1"/>
</dbReference>